<evidence type="ECO:0000256" key="1">
    <source>
        <dbReference type="ARBA" id="ARBA00022737"/>
    </source>
</evidence>
<dbReference type="PANTHER" id="PTHR30185:SF15">
    <property type="entry name" value="CRYPTIC BETA-GLUCOSIDE BGL OPERON ANTITERMINATOR"/>
    <property type="match status" value="1"/>
</dbReference>
<sequence>MRIHKILNNNAVIIKDGDVEKVAIGAGIAFNKRKNDIVNPQKIEKIFVMEEKDTLQQLLKRIPEEHFLITEKIISYAEKQMQTRLNEHIHILLTDHISFAIERKKEGILLENKLLNEIKILYKKEFTIGLWAIDYIKQNLGIEMDEGEAAFIALHIHTAKPMSPDLKETIRQTAIIQKMMTIIKNIINIEIKENDLAYHRLVTHLRYALARTNDYEIRTLDDEMIEMIQNKFPFASHCANVATKQVVDDFNLHFSDQELAYITLHIERLRKK</sequence>
<evidence type="ECO:0000259" key="2">
    <source>
        <dbReference type="PROSITE" id="PS51372"/>
    </source>
</evidence>
<dbReference type="InterPro" id="IPR004341">
    <property type="entry name" value="CAT_RNA-bd_dom"/>
</dbReference>
<dbReference type="InterPro" id="IPR036650">
    <property type="entry name" value="CAT_RNA-bd_dom_sf"/>
</dbReference>
<dbReference type="Pfam" id="PF00874">
    <property type="entry name" value="PRD"/>
    <property type="match status" value="2"/>
</dbReference>
<dbReference type="PANTHER" id="PTHR30185">
    <property type="entry name" value="CRYPTIC BETA-GLUCOSIDE BGL OPERON ANTITERMINATOR"/>
    <property type="match status" value="1"/>
</dbReference>
<keyword evidence="4" id="KW-1185">Reference proteome</keyword>
<dbReference type="RefSeq" id="WP_275417543.1">
    <property type="nucleotide sequence ID" value="NZ_CP106878.1"/>
</dbReference>
<dbReference type="PROSITE" id="PS51372">
    <property type="entry name" value="PRD_2"/>
    <property type="match status" value="2"/>
</dbReference>
<dbReference type="GO" id="GO:0006355">
    <property type="term" value="P:regulation of DNA-templated transcription"/>
    <property type="evidence" value="ECO:0007669"/>
    <property type="project" value="InterPro"/>
</dbReference>
<accession>A0A9E8LU90</accession>
<evidence type="ECO:0000313" key="4">
    <source>
        <dbReference type="Proteomes" id="UP001164718"/>
    </source>
</evidence>
<keyword evidence="1" id="KW-0677">Repeat</keyword>
<dbReference type="EMBL" id="CP106878">
    <property type="protein sequence ID" value="WAA09760.1"/>
    <property type="molecule type" value="Genomic_DNA"/>
</dbReference>
<dbReference type="KEGG" id="faf:OE104_14825"/>
<gene>
    <name evidence="3" type="ORF">OE104_14825</name>
</gene>
<dbReference type="SUPFAM" id="SSF63520">
    <property type="entry name" value="PTS-regulatory domain, PRD"/>
    <property type="match status" value="2"/>
</dbReference>
<dbReference type="GO" id="GO:0003723">
    <property type="term" value="F:RNA binding"/>
    <property type="evidence" value="ECO:0007669"/>
    <property type="project" value="InterPro"/>
</dbReference>
<dbReference type="AlphaFoldDB" id="A0A9E8LU90"/>
<dbReference type="Gene3D" id="2.30.24.10">
    <property type="entry name" value="CAT RNA-binding domain"/>
    <property type="match status" value="1"/>
</dbReference>
<name>A0A9E8LU90_9BACI</name>
<dbReference type="Proteomes" id="UP001164718">
    <property type="component" value="Chromosome"/>
</dbReference>
<protein>
    <submittedName>
        <fullName evidence="3">PRD domain-containing protein</fullName>
    </submittedName>
</protein>
<dbReference type="InterPro" id="IPR011608">
    <property type="entry name" value="PRD"/>
</dbReference>
<dbReference type="InterPro" id="IPR050661">
    <property type="entry name" value="BglG_antiterminators"/>
</dbReference>
<dbReference type="SMART" id="SM01061">
    <property type="entry name" value="CAT_RBD"/>
    <property type="match status" value="1"/>
</dbReference>
<dbReference type="SUPFAM" id="SSF50151">
    <property type="entry name" value="SacY-like RNA-binding domain"/>
    <property type="match status" value="1"/>
</dbReference>
<dbReference type="InterPro" id="IPR036634">
    <property type="entry name" value="PRD_sf"/>
</dbReference>
<reference evidence="3" key="1">
    <citation type="submission" date="2022-09" db="EMBL/GenBank/DDBJ databases">
        <title>Complete Genomes of Fervidibacillus albus and Fervidibacillus halotolerans isolated from tidal flat sediments.</title>
        <authorList>
            <person name="Kwon K.K."/>
            <person name="Yang S.-H."/>
            <person name="Park M.J."/>
            <person name="Oh H.-M."/>
        </authorList>
    </citation>
    <scope>NUCLEOTIDE SEQUENCE</scope>
    <source>
        <strain evidence="3">MEBiC13591</strain>
    </source>
</reference>
<organism evidence="3 4">
    <name type="scientific">Fervidibacillus albus</name>
    <dbReference type="NCBI Taxonomy" id="2980026"/>
    <lineage>
        <taxon>Bacteria</taxon>
        <taxon>Bacillati</taxon>
        <taxon>Bacillota</taxon>
        <taxon>Bacilli</taxon>
        <taxon>Bacillales</taxon>
        <taxon>Bacillaceae</taxon>
        <taxon>Fervidibacillus</taxon>
    </lineage>
</organism>
<evidence type="ECO:0000313" key="3">
    <source>
        <dbReference type="EMBL" id="WAA09760.1"/>
    </source>
</evidence>
<proteinExistence type="predicted"/>
<dbReference type="Gene3D" id="1.10.1790.10">
    <property type="entry name" value="PRD domain"/>
    <property type="match status" value="2"/>
</dbReference>
<feature type="domain" description="PRD" evidence="2">
    <location>
        <begin position="167"/>
        <end position="272"/>
    </location>
</feature>
<feature type="domain" description="PRD" evidence="2">
    <location>
        <begin position="61"/>
        <end position="166"/>
    </location>
</feature>
<dbReference type="Pfam" id="PF03123">
    <property type="entry name" value="CAT_RBD"/>
    <property type="match status" value="1"/>
</dbReference>